<dbReference type="Proteomes" id="UP000565262">
    <property type="component" value="Unassembled WGS sequence"/>
</dbReference>
<dbReference type="AlphaFoldDB" id="A0A839IRQ6"/>
<evidence type="ECO:0000313" key="1">
    <source>
        <dbReference type="EMBL" id="MBB1487354.1"/>
    </source>
</evidence>
<gene>
    <name evidence="1" type="ORF">H4O21_12125</name>
</gene>
<dbReference type="RefSeq" id="WP_182809134.1">
    <property type="nucleotide sequence ID" value="NZ_JACJFM010000014.1"/>
</dbReference>
<dbReference type="EMBL" id="JACJFM010000014">
    <property type="protein sequence ID" value="MBB1487354.1"/>
    <property type="molecule type" value="Genomic_DNA"/>
</dbReference>
<sequence length="75" mass="8522">MLINISNILSVKKHETNGYIQWVCFTSDPVSLSNKRPLWKKATGLMSAIDIMSWLKSEYPESNLSEKFSELTLSA</sequence>
<organism evidence="1 2">
    <name type="scientific">Oceanospirillum sediminis</name>
    <dbReference type="NCBI Taxonomy" id="2760088"/>
    <lineage>
        <taxon>Bacteria</taxon>
        <taxon>Pseudomonadati</taxon>
        <taxon>Pseudomonadota</taxon>
        <taxon>Gammaproteobacteria</taxon>
        <taxon>Oceanospirillales</taxon>
        <taxon>Oceanospirillaceae</taxon>
        <taxon>Oceanospirillum</taxon>
    </lineage>
</organism>
<evidence type="ECO:0000313" key="2">
    <source>
        <dbReference type="Proteomes" id="UP000565262"/>
    </source>
</evidence>
<comment type="caution">
    <text evidence="1">The sequence shown here is derived from an EMBL/GenBank/DDBJ whole genome shotgun (WGS) entry which is preliminary data.</text>
</comment>
<name>A0A839IRQ6_9GAMM</name>
<proteinExistence type="predicted"/>
<accession>A0A839IRQ6</accession>
<protein>
    <submittedName>
        <fullName evidence="1">Uncharacterized protein</fullName>
    </submittedName>
</protein>
<reference evidence="1 2" key="1">
    <citation type="submission" date="2020-08" db="EMBL/GenBank/DDBJ databases">
        <title>Oceanospirillum sp. nov. isolated from marine sediment.</title>
        <authorList>
            <person name="Ji X."/>
        </authorList>
    </citation>
    <scope>NUCLEOTIDE SEQUENCE [LARGE SCALE GENOMIC DNA]</scope>
    <source>
        <strain evidence="1 2">D5</strain>
    </source>
</reference>
<keyword evidence="2" id="KW-1185">Reference proteome</keyword>